<evidence type="ECO:0000313" key="1">
    <source>
        <dbReference type="EMBL" id="OAV62816.1"/>
    </source>
</evidence>
<dbReference type="AlphaFoldDB" id="A0A1B7M2J1"/>
<dbReference type="RefSeq" id="WP_043055551.1">
    <property type="nucleotide sequence ID" value="NZ_LXEY01000008.1"/>
</dbReference>
<gene>
    <name evidence="1" type="ORF">A6F49_04735</name>
</gene>
<organism evidence="1 2">
    <name type="scientific">Enteractinococcus helveticum</name>
    <dbReference type="NCBI Taxonomy" id="1837282"/>
    <lineage>
        <taxon>Bacteria</taxon>
        <taxon>Bacillati</taxon>
        <taxon>Actinomycetota</taxon>
        <taxon>Actinomycetes</taxon>
        <taxon>Micrococcales</taxon>
        <taxon>Micrococcaceae</taxon>
    </lineage>
</organism>
<dbReference type="EMBL" id="LXEY01000008">
    <property type="protein sequence ID" value="OAV62816.1"/>
    <property type="molecule type" value="Genomic_DNA"/>
</dbReference>
<sequence>MSLKQRLPHELILHAPSPYYAVSYVNESAYRNDEPYALYRAIKVAYPFQQYNTAELCELLKPRRPSLPLVRQDHFVHTRPGWVVVAVSATHDGLEQIHRRLEMLVTVHGANVHLNPLKYRHSQVALEVGRRQRALTGIEDVQDLNQ</sequence>
<comment type="caution">
    <text evidence="1">The sequence shown here is derived from an EMBL/GenBank/DDBJ whole genome shotgun (WGS) entry which is preliminary data.</text>
</comment>
<proteinExistence type="predicted"/>
<keyword evidence="2" id="KW-1185">Reference proteome</keyword>
<reference evidence="1 2" key="1">
    <citation type="submission" date="2016-04" db="EMBL/GenBank/DDBJ databases">
        <title>First whole genome shotgun sequence of the bacterium Enteractinococcus sp. strain UASWS1574.</title>
        <authorList>
            <person name="Crovadore J."/>
            <person name="Chablais R."/>
            <person name="Lefort F."/>
        </authorList>
    </citation>
    <scope>NUCLEOTIDE SEQUENCE [LARGE SCALE GENOMIC DNA]</scope>
    <source>
        <strain evidence="1 2">UASWS1574</strain>
    </source>
</reference>
<name>A0A1B7M2J1_9MICC</name>
<dbReference type="STRING" id="1837282.A6F49_04735"/>
<dbReference type="Proteomes" id="UP000078292">
    <property type="component" value="Unassembled WGS sequence"/>
</dbReference>
<protein>
    <submittedName>
        <fullName evidence="1">Uncharacterized protein</fullName>
    </submittedName>
</protein>
<evidence type="ECO:0000313" key="2">
    <source>
        <dbReference type="Proteomes" id="UP000078292"/>
    </source>
</evidence>
<accession>A0A1B7M2J1</accession>